<comment type="catalytic activity">
    <reaction evidence="8 9">
        <text>N(2)-acetyl-L-ornithine + L-glutamate = N-acetyl-L-glutamate + L-ornithine</text>
        <dbReference type="Rhea" id="RHEA:15349"/>
        <dbReference type="ChEBI" id="CHEBI:29985"/>
        <dbReference type="ChEBI" id="CHEBI:44337"/>
        <dbReference type="ChEBI" id="CHEBI:46911"/>
        <dbReference type="ChEBI" id="CHEBI:57805"/>
        <dbReference type="EC" id="2.3.1.35"/>
    </reaction>
</comment>
<keyword evidence="7 9" id="KW-0012">Acyltransferase</keyword>
<comment type="subunit">
    <text evidence="2 9">Heterotetramer of two alpha and two beta chains.</text>
</comment>
<protein>
    <recommendedName>
        <fullName evidence="9">Arginine biosynthesis bifunctional protein ArgJ</fullName>
    </recommendedName>
    <domain>
        <recommendedName>
            <fullName evidence="9">Glutamate N-acetyltransferase</fullName>
            <ecNumber evidence="9">2.3.1.35</ecNumber>
        </recommendedName>
        <alternativeName>
            <fullName evidence="9">Ornithine acetyltransferase</fullName>
            <shortName evidence="9">OATase</shortName>
        </alternativeName>
        <alternativeName>
            <fullName evidence="9">Ornithine transacetylase</fullName>
        </alternativeName>
    </domain>
    <domain>
        <recommendedName>
            <fullName evidence="9">Amino-acid acetyltransferase</fullName>
            <ecNumber evidence="9">2.3.1.1</ecNumber>
        </recommendedName>
        <alternativeName>
            <fullName evidence="9">N-acetylglutamate synthase</fullName>
            <shortName evidence="9">AGSase</shortName>
        </alternativeName>
    </domain>
    <component>
        <recommendedName>
            <fullName evidence="9">Arginine biosynthesis bifunctional protein ArgJ alpha chain</fullName>
        </recommendedName>
    </component>
    <component>
        <recommendedName>
            <fullName evidence="9">Arginine biosynthesis bifunctional protein ArgJ beta chain</fullName>
        </recommendedName>
    </component>
</protein>
<comment type="subcellular location">
    <subcellularLocation>
        <location evidence="9">Cytoplasm</location>
    </subcellularLocation>
</comment>
<evidence type="ECO:0000256" key="6">
    <source>
        <dbReference type="ARBA" id="ARBA00022813"/>
    </source>
</evidence>
<evidence type="ECO:0000256" key="1">
    <source>
        <dbReference type="ARBA" id="ARBA00006774"/>
    </source>
</evidence>
<reference evidence="10" key="1">
    <citation type="submission" date="2021-03" db="EMBL/GenBank/DDBJ databases">
        <title>Acanthopleuribacteraceae sp. M133.</title>
        <authorList>
            <person name="Wang G."/>
        </authorList>
    </citation>
    <scope>NUCLEOTIDE SEQUENCE</scope>
    <source>
        <strain evidence="10">M133</strain>
    </source>
</reference>
<dbReference type="UniPathway" id="UPA00068">
    <property type="reaction ID" value="UER00106"/>
</dbReference>
<feature type="binding site" evidence="9">
    <location>
        <position position="202"/>
    </location>
    <ligand>
        <name>substrate</name>
    </ligand>
</feature>
<dbReference type="GO" id="GO:0006526">
    <property type="term" value="P:L-arginine biosynthetic process"/>
    <property type="evidence" value="ECO:0007669"/>
    <property type="project" value="UniProtKB-UniRule"/>
</dbReference>
<dbReference type="Pfam" id="PF01960">
    <property type="entry name" value="ArgJ"/>
    <property type="match status" value="1"/>
</dbReference>
<dbReference type="HAMAP" id="MF_01106">
    <property type="entry name" value="ArgJ"/>
    <property type="match status" value="1"/>
</dbReference>
<feature type="binding site" evidence="9">
    <location>
        <position position="191"/>
    </location>
    <ligand>
        <name>substrate</name>
    </ligand>
</feature>
<feature type="site" description="Involved in the stabilization of negative charge on the oxyanion by the formation of the oxyanion hole" evidence="9">
    <location>
        <position position="132"/>
    </location>
</feature>
<dbReference type="EMBL" id="CP071793">
    <property type="protein sequence ID" value="QTD53791.1"/>
    <property type="molecule type" value="Genomic_DNA"/>
</dbReference>
<evidence type="ECO:0000256" key="3">
    <source>
        <dbReference type="ARBA" id="ARBA00022571"/>
    </source>
</evidence>
<keyword evidence="3 9" id="KW-0055">Arginine biosynthesis</keyword>
<evidence type="ECO:0000256" key="2">
    <source>
        <dbReference type="ARBA" id="ARBA00011475"/>
    </source>
</evidence>
<evidence type="ECO:0000313" key="10">
    <source>
        <dbReference type="EMBL" id="QTD53791.1"/>
    </source>
</evidence>
<dbReference type="GO" id="GO:0004042">
    <property type="term" value="F:L-glutamate N-acetyltransferase activity"/>
    <property type="evidence" value="ECO:0007669"/>
    <property type="project" value="UniProtKB-UniRule"/>
</dbReference>
<dbReference type="InterPro" id="IPR042195">
    <property type="entry name" value="ArgJ_beta_C"/>
</dbReference>
<organism evidence="10 11">
    <name type="scientific">Sulfidibacter corallicola</name>
    <dbReference type="NCBI Taxonomy" id="2818388"/>
    <lineage>
        <taxon>Bacteria</taxon>
        <taxon>Pseudomonadati</taxon>
        <taxon>Acidobacteriota</taxon>
        <taxon>Holophagae</taxon>
        <taxon>Acanthopleuribacterales</taxon>
        <taxon>Acanthopleuribacteraceae</taxon>
        <taxon>Sulfidibacter</taxon>
    </lineage>
</organism>
<dbReference type="PANTHER" id="PTHR23100">
    <property type="entry name" value="ARGININE BIOSYNTHESIS BIFUNCTIONAL PROTEIN ARGJ"/>
    <property type="match status" value="1"/>
</dbReference>
<dbReference type="GO" id="GO:0006592">
    <property type="term" value="P:ornithine biosynthetic process"/>
    <property type="evidence" value="ECO:0007669"/>
    <property type="project" value="TreeGrafter"/>
</dbReference>
<dbReference type="EC" id="2.3.1.1" evidence="9"/>
<feature type="active site" description="Nucleophile" evidence="9">
    <location>
        <position position="202"/>
    </location>
</feature>
<feature type="binding site" evidence="9">
    <location>
        <position position="404"/>
    </location>
    <ligand>
        <name>substrate</name>
    </ligand>
</feature>
<feature type="site" description="Involved in the stabilization of negative charge on the oxyanion by the formation of the oxyanion hole" evidence="9">
    <location>
        <position position="133"/>
    </location>
</feature>
<dbReference type="RefSeq" id="WP_237383891.1">
    <property type="nucleotide sequence ID" value="NZ_CP071793.1"/>
</dbReference>
<dbReference type="FunFam" id="3.60.70.12:FF:000001">
    <property type="entry name" value="Arginine biosynthesis bifunctional protein ArgJ, chloroplastic"/>
    <property type="match status" value="1"/>
</dbReference>
<comment type="function">
    <text evidence="9">Catalyzes two activities which are involved in the cyclic version of arginine biosynthesis: the synthesis of N-acetylglutamate from glutamate and acetyl-CoA as the acetyl donor, and of ornithine by transacetylation between N(2)-acetylornithine and glutamate.</text>
</comment>
<evidence type="ECO:0000256" key="7">
    <source>
        <dbReference type="ARBA" id="ARBA00023315"/>
    </source>
</evidence>
<dbReference type="NCBIfam" id="NF003802">
    <property type="entry name" value="PRK05388.1"/>
    <property type="match status" value="1"/>
</dbReference>
<evidence type="ECO:0000256" key="9">
    <source>
        <dbReference type="HAMAP-Rule" id="MF_01106"/>
    </source>
</evidence>
<comment type="catalytic activity">
    <reaction evidence="9">
        <text>L-glutamate + acetyl-CoA = N-acetyl-L-glutamate + CoA + H(+)</text>
        <dbReference type="Rhea" id="RHEA:24292"/>
        <dbReference type="ChEBI" id="CHEBI:15378"/>
        <dbReference type="ChEBI" id="CHEBI:29985"/>
        <dbReference type="ChEBI" id="CHEBI:44337"/>
        <dbReference type="ChEBI" id="CHEBI:57287"/>
        <dbReference type="ChEBI" id="CHEBI:57288"/>
        <dbReference type="EC" id="2.3.1.1"/>
    </reaction>
</comment>
<feature type="chain" id="PRO_5035347075" description="Arginine biosynthesis bifunctional protein ArgJ alpha chain" evidence="9">
    <location>
        <begin position="1"/>
        <end position="201"/>
    </location>
</feature>
<keyword evidence="4 9" id="KW-0028">Amino-acid biosynthesis</keyword>
<keyword evidence="9" id="KW-0963">Cytoplasm</keyword>
<keyword evidence="9" id="KW-0511">Multifunctional enzyme</keyword>
<keyword evidence="5 9" id="KW-0808">Transferase</keyword>
<feature type="binding site" evidence="9">
    <location>
        <position position="282"/>
    </location>
    <ligand>
        <name>substrate</name>
    </ligand>
</feature>
<dbReference type="EC" id="2.3.1.35" evidence="9"/>
<feature type="site" description="Cleavage; by autolysis" evidence="9">
    <location>
        <begin position="201"/>
        <end position="202"/>
    </location>
</feature>
<dbReference type="NCBIfam" id="TIGR00120">
    <property type="entry name" value="ArgJ"/>
    <property type="match status" value="1"/>
</dbReference>
<feature type="binding site" evidence="9">
    <location>
        <position position="409"/>
    </location>
    <ligand>
        <name>substrate</name>
    </ligand>
</feature>
<evidence type="ECO:0000256" key="5">
    <source>
        <dbReference type="ARBA" id="ARBA00022679"/>
    </source>
</evidence>
<dbReference type="AlphaFoldDB" id="A0A8A4TX61"/>
<dbReference type="InterPro" id="IPR002813">
    <property type="entry name" value="Arg_biosynth_ArgJ"/>
</dbReference>
<evidence type="ECO:0000256" key="4">
    <source>
        <dbReference type="ARBA" id="ARBA00022605"/>
    </source>
</evidence>
<evidence type="ECO:0000256" key="8">
    <source>
        <dbReference type="ARBA" id="ARBA00049439"/>
    </source>
</evidence>
<evidence type="ECO:0000313" key="11">
    <source>
        <dbReference type="Proteomes" id="UP000663929"/>
    </source>
</evidence>
<dbReference type="Gene3D" id="3.60.70.12">
    <property type="entry name" value="L-amino peptidase D-ALA esterase/amidase"/>
    <property type="match status" value="1"/>
</dbReference>
<gene>
    <name evidence="9 10" type="primary">argJ</name>
    <name evidence="10" type="ORF">J3U87_15180</name>
</gene>
<comment type="pathway">
    <text evidence="9">Amino-acid biosynthesis; L-arginine biosynthesis; L-ornithine and N-acetyl-L-glutamate from L-glutamate and N(2)-acetyl-L-ornithine (cyclic): step 1/1.</text>
</comment>
<sequence>MTLQIKGLQTNPTTVPEMAVPSSAFPLPRGFQAAGVASGIKKSGDLDVALLVSDVPSQTAAVFTTNRVQAAPICLSRANLQRSGGRMRAIVINSGNANAVTGVHGDHAARDMARQAAADTGCKSDEVLVMSTGVIGVQLPRGKVLAGITEAAARLDGGHGLHAAEAIRTTDTCAKTAVVHGDGYRISGFAKGSGMIHPNMATMLGVITTDAAIPAPLLQEMLERVTSRTFNRISVDGDMSTNDMVAIMANGCAEVGPDSQAFESLLETVCRSLAMQIAADGEGASRLIHLQVCGAGTETLAAQLGQAVATSLLFKTAMYGRDANWGRVLAAMGASGLPFDPTKVSLRFGTMCVLENGMPLPFDEEEARRILGCPEVRVTIDLHDGPETATIWTTDLSHEYVTINASYRS</sequence>
<dbReference type="GO" id="GO:0005737">
    <property type="term" value="C:cytoplasm"/>
    <property type="evidence" value="ECO:0007669"/>
    <property type="project" value="UniProtKB-SubCell"/>
</dbReference>
<dbReference type="CDD" id="cd02152">
    <property type="entry name" value="OAT"/>
    <property type="match status" value="1"/>
</dbReference>
<dbReference type="FunFam" id="3.10.20.340:FF:000001">
    <property type="entry name" value="Arginine biosynthesis bifunctional protein ArgJ, chloroplastic"/>
    <property type="match status" value="1"/>
</dbReference>
<dbReference type="PANTHER" id="PTHR23100:SF0">
    <property type="entry name" value="ARGININE BIOSYNTHESIS BIFUNCTIONAL PROTEIN ARGJ, MITOCHONDRIAL"/>
    <property type="match status" value="1"/>
</dbReference>
<comment type="pathway">
    <text evidence="9">Amino-acid biosynthesis; L-arginine biosynthesis; N(2)-acetyl-L-ornithine from L-glutamate: step 1/4.</text>
</comment>
<dbReference type="InterPro" id="IPR016117">
    <property type="entry name" value="ArgJ-like_dom_sf"/>
</dbReference>
<feature type="binding site" evidence="9">
    <location>
        <position position="169"/>
    </location>
    <ligand>
        <name>substrate</name>
    </ligand>
</feature>
<proteinExistence type="inferred from homology"/>
<feature type="chain" id="PRO_5035347074" description="Arginine biosynthesis bifunctional protein ArgJ beta chain" evidence="9">
    <location>
        <begin position="202"/>
        <end position="409"/>
    </location>
</feature>
<dbReference type="KEGG" id="scor:J3U87_15180"/>
<keyword evidence="11" id="KW-1185">Reference proteome</keyword>
<dbReference type="GO" id="GO:0004358">
    <property type="term" value="F:L-glutamate N-acetyltransferase activity, acting on acetyl-L-ornithine as donor"/>
    <property type="evidence" value="ECO:0007669"/>
    <property type="project" value="UniProtKB-UniRule"/>
</dbReference>
<comment type="similarity">
    <text evidence="1 9">Belongs to the ArgJ family.</text>
</comment>
<accession>A0A8A4TX61</accession>
<dbReference type="Proteomes" id="UP000663929">
    <property type="component" value="Chromosome"/>
</dbReference>
<dbReference type="Gene3D" id="3.10.20.340">
    <property type="entry name" value="ArgJ beta chain, C-terminal domain"/>
    <property type="match status" value="1"/>
</dbReference>
<dbReference type="SUPFAM" id="SSF56266">
    <property type="entry name" value="DmpA/ArgJ-like"/>
    <property type="match status" value="1"/>
</dbReference>
<keyword evidence="6 9" id="KW-0068">Autocatalytic cleavage</keyword>
<name>A0A8A4TX61_SULCO</name>